<sequence>MAGAAGRRLSGETDLVTLIAAMRPVLHAARYRFETGHAAPPDAFAIIHEDEATTIIAPAPDGNWARISLSVHSSLSAVGLSAAIAKALADRGISANIVAGYYHDHIFVQWDKRHEAMSALHILSETKS</sequence>
<protein>
    <recommendedName>
        <fullName evidence="5">Aspartate kinase</fullName>
    </recommendedName>
</protein>
<evidence type="ECO:0000259" key="2">
    <source>
        <dbReference type="Pfam" id="PF13840"/>
    </source>
</evidence>
<dbReference type="InterPro" id="IPR018717">
    <property type="entry name" value="DUF2241"/>
</dbReference>
<dbReference type="Pfam" id="PF13840">
    <property type="entry name" value="ACT_7"/>
    <property type="match status" value="1"/>
</dbReference>
<dbReference type="AlphaFoldDB" id="A0A7W9AHN9"/>
<dbReference type="EMBL" id="JACIJC010000002">
    <property type="protein sequence ID" value="MBB5685606.1"/>
    <property type="molecule type" value="Genomic_DNA"/>
</dbReference>
<dbReference type="Gene3D" id="3.30.2130.10">
    <property type="entry name" value="VC0802-like"/>
    <property type="match status" value="1"/>
</dbReference>
<dbReference type="SUPFAM" id="SSF55021">
    <property type="entry name" value="ACT-like"/>
    <property type="match status" value="2"/>
</dbReference>
<accession>A0A7W9AHN9</accession>
<evidence type="ECO:0000313" key="3">
    <source>
        <dbReference type="EMBL" id="MBB5685606.1"/>
    </source>
</evidence>
<comment type="caution">
    <text evidence="3">The sequence shown here is derived from an EMBL/GenBank/DDBJ whole genome shotgun (WGS) entry which is preliminary data.</text>
</comment>
<dbReference type="PANTHER" id="PTHR39199">
    <property type="entry name" value="BLR5128 PROTEIN"/>
    <property type="match status" value="1"/>
</dbReference>
<dbReference type="PANTHER" id="PTHR39199:SF1">
    <property type="entry name" value="BLR5128 PROTEIN"/>
    <property type="match status" value="1"/>
</dbReference>
<feature type="domain" description="DUF2241" evidence="1">
    <location>
        <begin position="10"/>
        <end position="61"/>
    </location>
</feature>
<dbReference type="InterPro" id="IPR045865">
    <property type="entry name" value="ACT-like_dom_sf"/>
</dbReference>
<dbReference type="InterPro" id="IPR027795">
    <property type="entry name" value="CASTOR_ACT_dom"/>
</dbReference>
<proteinExistence type="predicted"/>
<keyword evidence="4" id="KW-1185">Reference proteome</keyword>
<dbReference type="Pfam" id="PF10000">
    <property type="entry name" value="ACT_3"/>
    <property type="match status" value="1"/>
</dbReference>
<feature type="domain" description="CASTOR ACT" evidence="2">
    <location>
        <begin position="67"/>
        <end position="121"/>
    </location>
</feature>
<evidence type="ECO:0008006" key="5">
    <source>
        <dbReference type="Google" id="ProtNLM"/>
    </source>
</evidence>
<gene>
    <name evidence="3" type="ORF">FHS49_001614</name>
</gene>
<evidence type="ECO:0000259" key="1">
    <source>
        <dbReference type="Pfam" id="PF10000"/>
    </source>
</evidence>
<organism evidence="3 4">
    <name type="scientific">Sphingobium boeckii</name>
    <dbReference type="NCBI Taxonomy" id="1082345"/>
    <lineage>
        <taxon>Bacteria</taxon>
        <taxon>Pseudomonadati</taxon>
        <taxon>Pseudomonadota</taxon>
        <taxon>Alphaproteobacteria</taxon>
        <taxon>Sphingomonadales</taxon>
        <taxon>Sphingomonadaceae</taxon>
        <taxon>Sphingobium</taxon>
    </lineage>
</organism>
<reference evidence="3 4" key="1">
    <citation type="submission" date="2020-08" db="EMBL/GenBank/DDBJ databases">
        <title>Genomic Encyclopedia of Type Strains, Phase IV (KMG-IV): sequencing the most valuable type-strain genomes for metagenomic binning, comparative biology and taxonomic classification.</title>
        <authorList>
            <person name="Goeker M."/>
        </authorList>
    </citation>
    <scope>NUCLEOTIDE SEQUENCE [LARGE SCALE GENOMIC DNA]</scope>
    <source>
        <strain evidence="3 4">DSM 25079</strain>
    </source>
</reference>
<name>A0A7W9AHN9_9SPHN</name>
<dbReference type="Proteomes" id="UP000549617">
    <property type="component" value="Unassembled WGS sequence"/>
</dbReference>
<evidence type="ECO:0000313" key="4">
    <source>
        <dbReference type="Proteomes" id="UP000549617"/>
    </source>
</evidence>
<dbReference type="RefSeq" id="WP_221240419.1">
    <property type="nucleotide sequence ID" value="NZ_JACIJC010000002.1"/>
</dbReference>